<gene>
    <name evidence="1" type="ORF">KP79_PYT21809</name>
</gene>
<dbReference type="OrthoDB" id="6081606at2759"/>
<organism evidence="1 2">
    <name type="scientific">Mizuhopecten yessoensis</name>
    <name type="common">Japanese scallop</name>
    <name type="synonym">Patinopecten yessoensis</name>
    <dbReference type="NCBI Taxonomy" id="6573"/>
    <lineage>
        <taxon>Eukaryota</taxon>
        <taxon>Metazoa</taxon>
        <taxon>Spiralia</taxon>
        <taxon>Lophotrochozoa</taxon>
        <taxon>Mollusca</taxon>
        <taxon>Bivalvia</taxon>
        <taxon>Autobranchia</taxon>
        <taxon>Pteriomorphia</taxon>
        <taxon>Pectinida</taxon>
        <taxon>Pectinoidea</taxon>
        <taxon>Pectinidae</taxon>
        <taxon>Mizuhopecten</taxon>
    </lineage>
</organism>
<keyword evidence="2" id="KW-1185">Reference proteome</keyword>
<sequence>MLRQRALRDVQNEFKNIIEKEAKNYELMNLEIFNCSPEGSFKSANIRMPLFGIEEPVPTDPPTPWHIFMFEYEDVFNLKNLELLVQDKQPGDSDVDPDLMAAYNSLVDYIAGKEAHDVCLSKVCKTRDGNLPASSSETDIAYSLAVHLFAPLTVGACILDNHSRAWPKSCPGGCNGTVQKGPTGIGAIQIWHGFADILISQKIPLKIWKEVPEIVTNEHDEDSEEDSDSVTEGASLSPCAMYSLNIETKKNDLAMKQPLCQLIAQTITNSFAQVNENKQLSQFLIPSFGCSNNQIVIFGYDSENDVLVKKVDPILLWTGADNIWHLSVSAVVQIWMYMHFPLLMLPSLANQYDTNIRSNFHSSHTIEFFRKYSKCQTKGFPHEGGVKLLNTRYSRPTKKLKTN</sequence>
<accession>A0A210PY84</accession>
<dbReference type="Proteomes" id="UP000242188">
    <property type="component" value="Unassembled WGS sequence"/>
</dbReference>
<protein>
    <submittedName>
        <fullName evidence="1">Uncharacterized protein</fullName>
    </submittedName>
</protein>
<dbReference type="EMBL" id="NEDP02005388">
    <property type="protein sequence ID" value="OWF41446.1"/>
    <property type="molecule type" value="Genomic_DNA"/>
</dbReference>
<evidence type="ECO:0000313" key="1">
    <source>
        <dbReference type="EMBL" id="OWF41446.1"/>
    </source>
</evidence>
<reference evidence="1 2" key="1">
    <citation type="journal article" date="2017" name="Nat. Ecol. Evol.">
        <title>Scallop genome provides insights into evolution of bilaterian karyotype and development.</title>
        <authorList>
            <person name="Wang S."/>
            <person name="Zhang J."/>
            <person name="Jiao W."/>
            <person name="Li J."/>
            <person name="Xun X."/>
            <person name="Sun Y."/>
            <person name="Guo X."/>
            <person name="Huan P."/>
            <person name="Dong B."/>
            <person name="Zhang L."/>
            <person name="Hu X."/>
            <person name="Sun X."/>
            <person name="Wang J."/>
            <person name="Zhao C."/>
            <person name="Wang Y."/>
            <person name="Wang D."/>
            <person name="Huang X."/>
            <person name="Wang R."/>
            <person name="Lv J."/>
            <person name="Li Y."/>
            <person name="Zhang Z."/>
            <person name="Liu B."/>
            <person name="Lu W."/>
            <person name="Hui Y."/>
            <person name="Liang J."/>
            <person name="Zhou Z."/>
            <person name="Hou R."/>
            <person name="Li X."/>
            <person name="Liu Y."/>
            <person name="Li H."/>
            <person name="Ning X."/>
            <person name="Lin Y."/>
            <person name="Zhao L."/>
            <person name="Xing Q."/>
            <person name="Dou J."/>
            <person name="Li Y."/>
            <person name="Mao J."/>
            <person name="Guo H."/>
            <person name="Dou H."/>
            <person name="Li T."/>
            <person name="Mu C."/>
            <person name="Jiang W."/>
            <person name="Fu Q."/>
            <person name="Fu X."/>
            <person name="Miao Y."/>
            <person name="Liu J."/>
            <person name="Yu Q."/>
            <person name="Li R."/>
            <person name="Liao H."/>
            <person name="Li X."/>
            <person name="Kong Y."/>
            <person name="Jiang Z."/>
            <person name="Chourrout D."/>
            <person name="Li R."/>
            <person name="Bao Z."/>
        </authorList>
    </citation>
    <scope>NUCLEOTIDE SEQUENCE [LARGE SCALE GENOMIC DNA]</scope>
    <source>
        <strain evidence="1 2">PY_sf001</strain>
    </source>
</reference>
<name>A0A210PY84_MIZYE</name>
<proteinExistence type="predicted"/>
<comment type="caution">
    <text evidence="1">The sequence shown here is derived from an EMBL/GenBank/DDBJ whole genome shotgun (WGS) entry which is preliminary data.</text>
</comment>
<dbReference type="AlphaFoldDB" id="A0A210PY84"/>
<evidence type="ECO:0000313" key="2">
    <source>
        <dbReference type="Proteomes" id="UP000242188"/>
    </source>
</evidence>